<organism evidence="16 17">
    <name type="scientific">Panagrolaimus superbus</name>
    <dbReference type="NCBI Taxonomy" id="310955"/>
    <lineage>
        <taxon>Eukaryota</taxon>
        <taxon>Metazoa</taxon>
        <taxon>Ecdysozoa</taxon>
        <taxon>Nematoda</taxon>
        <taxon>Chromadorea</taxon>
        <taxon>Rhabditida</taxon>
        <taxon>Tylenchina</taxon>
        <taxon>Panagrolaimomorpha</taxon>
        <taxon>Panagrolaimoidea</taxon>
        <taxon>Panagrolaimidae</taxon>
        <taxon>Panagrolaimus</taxon>
    </lineage>
</organism>
<dbReference type="InterPro" id="IPR001245">
    <property type="entry name" value="Ser-Thr/Tyr_kinase_cat_dom"/>
</dbReference>
<evidence type="ECO:0000256" key="10">
    <source>
        <dbReference type="PROSITE-ProRule" id="PRU00191"/>
    </source>
</evidence>
<dbReference type="InterPro" id="IPR020635">
    <property type="entry name" value="Tyr_kinase_cat_dom"/>
</dbReference>
<dbReference type="Gene3D" id="3.30.200.20">
    <property type="entry name" value="Phosphorylase Kinase, domain 1"/>
    <property type="match status" value="1"/>
</dbReference>
<feature type="binding site" evidence="11">
    <location>
        <position position="187"/>
    </location>
    <ligand>
        <name>ATP</name>
        <dbReference type="ChEBI" id="CHEBI:30616"/>
    </ligand>
</feature>
<keyword evidence="2 12" id="KW-0808">Transferase</keyword>
<evidence type="ECO:0000259" key="14">
    <source>
        <dbReference type="PROSITE" id="PS50001"/>
    </source>
</evidence>
<evidence type="ECO:0000313" key="17">
    <source>
        <dbReference type="WBParaSite" id="PSU_v2.g6880.t1"/>
    </source>
</evidence>
<dbReference type="SMART" id="SM00220">
    <property type="entry name" value="S_TKc"/>
    <property type="match status" value="1"/>
</dbReference>
<keyword evidence="3 11" id="KW-0547">Nucleotide-binding</keyword>
<evidence type="ECO:0000256" key="5">
    <source>
        <dbReference type="ARBA" id="ARBA00022840"/>
    </source>
</evidence>
<dbReference type="GO" id="GO:0005524">
    <property type="term" value="F:ATP binding"/>
    <property type="evidence" value="ECO:0007669"/>
    <property type="project" value="UniProtKB-UniRule"/>
</dbReference>
<dbReference type="Gene3D" id="3.30.505.10">
    <property type="entry name" value="SH2 domain"/>
    <property type="match status" value="1"/>
</dbReference>
<dbReference type="SUPFAM" id="SSF55550">
    <property type="entry name" value="SH2 domain"/>
    <property type="match status" value="1"/>
</dbReference>
<dbReference type="GO" id="GO:0061564">
    <property type="term" value="P:axon development"/>
    <property type="evidence" value="ECO:0007669"/>
    <property type="project" value="UniProtKB-ARBA"/>
</dbReference>
<feature type="domain" description="Protein kinase" evidence="15">
    <location>
        <begin position="150"/>
        <end position="426"/>
    </location>
</feature>
<feature type="compositionally biased region" description="Basic and acidic residues" evidence="13">
    <location>
        <begin position="482"/>
        <end position="498"/>
    </location>
</feature>
<sequence length="516" mass="58972">MIAGKKIYDPISAVHNQIWYHGMRSRNETLSLFKNEGDFLVRTTTFGIKFQFIISVCTESKKGTPIEVRHLSLYYCYTTHVWSLMTLKKKKAQSCSKSKSNSQMEMIPKKFRSATDLVQHYQKEPIYKKIVLKNPIPRPKWIIPTSLIMFTSDEPLGKGNFANVLKARMRIADSKDKRKGYIFVAVKMLLEKSDSEGTTEQERDEGRDSMMREAKVMQRYSHKNVINFFGVACEKPPISLVLEFCPGGSLESHLKKFGDGILASERVQYMLESARGLRYLHHHHCIHRDLAARNVLISAEGIIKIADFGLSKVLDKNDIEDVDNINKNVPLRWMAPETISKEPRFSNKSDVWSYGVMCYEIFNNGIKPWADIEQLKIISRAIRAGTMPSPPSKTPLCIVNLIKECWNLAMNERPEFYEIVRKICTIQENEADLKPPNSSQFTVNSIHGVHRLDKTESAEEMLALKSVEHLNSMRDSSNKVSQDSKETKSKESAEDSFLKRKKGKVGLLNKQIPTSS</sequence>
<protein>
    <recommendedName>
        <fullName evidence="12">Tyrosine-protein kinase</fullName>
        <ecNumber evidence="12">2.7.10.2</ecNumber>
    </recommendedName>
</protein>
<dbReference type="EC" id="2.7.10.2" evidence="12"/>
<dbReference type="FunFam" id="1.10.510.10:FF:001512">
    <property type="entry name" value="Receptor tyrosine-protein kinase erbB-2"/>
    <property type="match status" value="1"/>
</dbReference>
<dbReference type="InterPro" id="IPR000719">
    <property type="entry name" value="Prot_kinase_dom"/>
</dbReference>
<evidence type="ECO:0000256" key="8">
    <source>
        <dbReference type="ARBA" id="ARBA00051243"/>
    </source>
</evidence>
<dbReference type="PROSITE" id="PS00107">
    <property type="entry name" value="PROTEIN_KINASE_ATP"/>
    <property type="match status" value="1"/>
</dbReference>
<reference evidence="17" key="1">
    <citation type="submission" date="2022-11" db="UniProtKB">
        <authorList>
            <consortium name="WormBaseParasite"/>
        </authorList>
    </citation>
    <scope>IDENTIFICATION</scope>
</reference>
<evidence type="ECO:0000256" key="3">
    <source>
        <dbReference type="ARBA" id="ARBA00022741"/>
    </source>
</evidence>
<evidence type="ECO:0000256" key="12">
    <source>
        <dbReference type="RuleBase" id="RU362096"/>
    </source>
</evidence>
<keyword evidence="6" id="KW-0472">Membrane</keyword>
<dbReference type="PROSITE" id="PS50001">
    <property type="entry name" value="SH2"/>
    <property type="match status" value="1"/>
</dbReference>
<dbReference type="PRINTS" id="PR00109">
    <property type="entry name" value="TYRKINASE"/>
</dbReference>
<dbReference type="GO" id="GO:0004714">
    <property type="term" value="F:transmembrane receptor protein tyrosine kinase activity"/>
    <property type="evidence" value="ECO:0007669"/>
    <property type="project" value="UniProtKB-EC"/>
</dbReference>
<dbReference type="CDD" id="cd00192">
    <property type="entry name" value="PTKc"/>
    <property type="match status" value="1"/>
</dbReference>
<evidence type="ECO:0000256" key="4">
    <source>
        <dbReference type="ARBA" id="ARBA00022777"/>
    </source>
</evidence>
<name>A0A914Z9F5_9BILA</name>
<dbReference type="InterPro" id="IPR017441">
    <property type="entry name" value="Protein_kinase_ATP_BS"/>
</dbReference>
<keyword evidence="4 12" id="KW-0418">Kinase</keyword>
<evidence type="ECO:0000313" key="16">
    <source>
        <dbReference type="Proteomes" id="UP000887577"/>
    </source>
</evidence>
<evidence type="ECO:0000256" key="7">
    <source>
        <dbReference type="ARBA" id="ARBA00023137"/>
    </source>
</evidence>
<accession>A0A914Z9F5</accession>
<dbReference type="GO" id="GO:0004715">
    <property type="term" value="F:non-membrane spanning protein tyrosine kinase activity"/>
    <property type="evidence" value="ECO:0007669"/>
    <property type="project" value="UniProtKB-EC"/>
</dbReference>
<feature type="region of interest" description="Disordered" evidence="13">
    <location>
        <begin position="469"/>
        <end position="516"/>
    </location>
</feature>
<feature type="domain" description="SH2" evidence="14">
    <location>
        <begin position="19"/>
        <end position="136"/>
    </location>
</feature>
<evidence type="ECO:0000256" key="13">
    <source>
        <dbReference type="SAM" id="MobiDB-lite"/>
    </source>
</evidence>
<dbReference type="InterPro" id="IPR036860">
    <property type="entry name" value="SH2_dom_sf"/>
</dbReference>
<evidence type="ECO:0000256" key="6">
    <source>
        <dbReference type="ARBA" id="ARBA00023136"/>
    </source>
</evidence>
<evidence type="ECO:0000256" key="1">
    <source>
        <dbReference type="ARBA" id="ARBA00004308"/>
    </source>
</evidence>
<dbReference type="Proteomes" id="UP000887577">
    <property type="component" value="Unplaced"/>
</dbReference>
<dbReference type="Gene3D" id="1.10.510.10">
    <property type="entry name" value="Transferase(Phosphotransferase) domain 1"/>
    <property type="match status" value="1"/>
</dbReference>
<keyword evidence="7 12" id="KW-0829">Tyrosine-protein kinase</keyword>
<dbReference type="GO" id="GO:0048680">
    <property type="term" value="P:positive regulation of axon regeneration"/>
    <property type="evidence" value="ECO:0007669"/>
    <property type="project" value="UniProtKB-ARBA"/>
</dbReference>
<dbReference type="WBParaSite" id="PSU_v2.g6880.t1">
    <property type="protein sequence ID" value="PSU_v2.g6880.t1"/>
    <property type="gene ID" value="PSU_v2.g6880"/>
</dbReference>
<evidence type="ECO:0000256" key="2">
    <source>
        <dbReference type="ARBA" id="ARBA00022679"/>
    </source>
</evidence>
<keyword evidence="10" id="KW-0727">SH2 domain</keyword>
<dbReference type="InterPro" id="IPR000980">
    <property type="entry name" value="SH2"/>
</dbReference>
<dbReference type="InterPro" id="IPR050198">
    <property type="entry name" value="Non-receptor_tyrosine_kinases"/>
</dbReference>
<comment type="similarity">
    <text evidence="12">Belongs to the protein kinase superfamily. Tyr protein kinase family.</text>
</comment>
<comment type="catalytic activity">
    <reaction evidence="9 12">
        <text>L-tyrosyl-[protein] + ATP = O-phospho-L-tyrosyl-[protein] + ADP + H(+)</text>
        <dbReference type="Rhea" id="RHEA:10596"/>
        <dbReference type="Rhea" id="RHEA-COMP:10136"/>
        <dbReference type="Rhea" id="RHEA-COMP:20101"/>
        <dbReference type="ChEBI" id="CHEBI:15378"/>
        <dbReference type="ChEBI" id="CHEBI:30616"/>
        <dbReference type="ChEBI" id="CHEBI:46858"/>
        <dbReference type="ChEBI" id="CHEBI:61978"/>
        <dbReference type="ChEBI" id="CHEBI:456216"/>
        <dbReference type="EC" id="2.7.10.2"/>
    </reaction>
</comment>
<dbReference type="SUPFAM" id="SSF56112">
    <property type="entry name" value="Protein kinase-like (PK-like)"/>
    <property type="match status" value="1"/>
</dbReference>
<dbReference type="InterPro" id="IPR011009">
    <property type="entry name" value="Kinase-like_dom_sf"/>
</dbReference>
<evidence type="ECO:0000256" key="11">
    <source>
        <dbReference type="PROSITE-ProRule" id="PRU10141"/>
    </source>
</evidence>
<dbReference type="PROSITE" id="PS00109">
    <property type="entry name" value="PROTEIN_KINASE_TYR"/>
    <property type="match status" value="1"/>
</dbReference>
<dbReference type="PROSITE" id="PS50011">
    <property type="entry name" value="PROTEIN_KINASE_DOM"/>
    <property type="match status" value="1"/>
</dbReference>
<dbReference type="Pfam" id="PF07714">
    <property type="entry name" value="PK_Tyr_Ser-Thr"/>
    <property type="match status" value="1"/>
</dbReference>
<dbReference type="InterPro" id="IPR008266">
    <property type="entry name" value="Tyr_kinase_AS"/>
</dbReference>
<dbReference type="PANTHER" id="PTHR24418">
    <property type="entry name" value="TYROSINE-PROTEIN KINASE"/>
    <property type="match status" value="1"/>
</dbReference>
<keyword evidence="5 11" id="KW-0067">ATP-binding</keyword>
<proteinExistence type="inferred from homology"/>
<keyword evidence="16" id="KW-1185">Reference proteome</keyword>
<evidence type="ECO:0000256" key="9">
    <source>
        <dbReference type="ARBA" id="ARBA00051245"/>
    </source>
</evidence>
<dbReference type="GO" id="GO:0012505">
    <property type="term" value="C:endomembrane system"/>
    <property type="evidence" value="ECO:0007669"/>
    <property type="project" value="UniProtKB-SubCell"/>
</dbReference>
<comment type="subcellular location">
    <subcellularLocation>
        <location evidence="1">Endomembrane system</location>
    </subcellularLocation>
</comment>
<dbReference type="AlphaFoldDB" id="A0A914Z9F5"/>
<evidence type="ECO:0000259" key="15">
    <source>
        <dbReference type="PROSITE" id="PS50011"/>
    </source>
</evidence>
<dbReference type="SMART" id="SM00252">
    <property type="entry name" value="SH2"/>
    <property type="match status" value="1"/>
</dbReference>
<dbReference type="SMART" id="SM00219">
    <property type="entry name" value="TyrKc"/>
    <property type="match status" value="1"/>
</dbReference>
<comment type="catalytic activity">
    <reaction evidence="8">
        <text>L-tyrosyl-[protein] + ATP = O-phospho-L-tyrosyl-[protein] + ADP + H(+)</text>
        <dbReference type="Rhea" id="RHEA:10596"/>
        <dbReference type="Rhea" id="RHEA-COMP:10136"/>
        <dbReference type="Rhea" id="RHEA-COMP:20101"/>
        <dbReference type="ChEBI" id="CHEBI:15378"/>
        <dbReference type="ChEBI" id="CHEBI:30616"/>
        <dbReference type="ChEBI" id="CHEBI:46858"/>
        <dbReference type="ChEBI" id="CHEBI:61978"/>
        <dbReference type="ChEBI" id="CHEBI:456216"/>
        <dbReference type="EC" id="2.7.10.1"/>
    </reaction>
</comment>